<dbReference type="PROSITE" id="PS50878">
    <property type="entry name" value="RT_POL"/>
    <property type="match status" value="1"/>
</dbReference>
<proteinExistence type="predicted"/>
<name>A0ABP1RL16_9HEXA</name>
<organism evidence="3 4">
    <name type="scientific">Orchesella dallaii</name>
    <dbReference type="NCBI Taxonomy" id="48710"/>
    <lineage>
        <taxon>Eukaryota</taxon>
        <taxon>Metazoa</taxon>
        <taxon>Ecdysozoa</taxon>
        <taxon>Arthropoda</taxon>
        <taxon>Hexapoda</taxon>
        <taxon>Collembola</taxon>
        <taxon>Entomobryomorpha</taxon>
        <taxon>Entomobryoidea</taxon>
        <taxon>Orchesellidae</taxon>
        <taxon>Orchesellinae</taxon>
        <taxon>Orchesella</taxon>
    </lineage>
</organism>
<reference evidence="3 4" key="1">
    <citation type="submission" date="2024-08" db="EMBL/GenBank/DDBJ databases">
        <authorList>
            <person name="Cucini C."/>
            <person name="Frati F."/>
        </authorList>
    </citation>
    <scope>NUCLEOTIDE SEQUENCE [LARGE SCALE GENOMIC DNA]</scope>
</reference>
<dbReference type="Proteomes" id="UP001642540">
    <property type="component" value="Unassembled WGS sequence"/>
</dbReference>
<evidence type="ECO:0000256" key="1">
    <source>
        <dbReference type="SAM" id="Phobius"/>
    </source>
</evidence>
<evidence type="ECO:0000313" key="4">
    <source>
        <dbReference type="Proteomes" id="UP001642540"/>
    </source>
</evidence>
<comment type="caution">
    <text evidence="3">The sequence shown here is derived from an EMBL/GenBank/DDBJ whole genome shotgun (WGS) entry which is preliminary data.</text>
</comment>
<dbReference type="EMBL" id="CAXLJM020000078">
    <property type="protein sequence ID" value="CAL8129757.1"/>
    <property type="molecule type" value="Genomic_DNA"/>
</dbReference>
<dbReference type="InterPro" id="IPR043502">
    <property type="entry name" value="DNA/RNA_pol_sf"/>
</dbReference>
<dbReference type="CDD" id="cd01650">
    <property type="entry name" value="RT_nLTR_like"/>
    <property type="match status" value="1"/>
</dbReference>
<evidence type="ECO:0000259" key="2">
    <source>
        <dbReference type="PROSITE" id="PS50878"/>
    </source>
</evidence>
<keyword evidence="1" id="KW-0472">Membrane</keyword>
<dbReference type="Pfam" id="PF03372">
    <property type="entry name" value="Exo_endo_phos"/>
    <property type="match status" value="1"/>
</dbReference>
<dbReference type="InterPro" id="IPR000477">
    <property type="entry name" value="RT_dom"/>
</dbReference>
<keyword evidence="1" id="KW-0812">Transmembrane</keyword>
<gene>
    <name evidence="3" type="ORF">ODALV1_LOCUS23432</name>
</gene>
<evidence type="ECO:0000313" key="3">
    <source>
        <dbReference type="EMBL" id="CAL8129757.1"/>
    </source>
</evidence>
<feature type="transmembrane region" description="Helical" evidence="1">
    <location>
        <begin position="529"/>
        <end position="553"/>
    </location>
</feature>
<dbReference type="PANTHER" id="PTHR33332">
    <property type="entry name" value="REVERSE TRANSCRIPTASE DOMAIN-CONTAINING PROTEIN"/>
    <property type="match status" value="1"/>
</dbReference>
<feature type="transmembrane region" description="Helical" evidence="1">
    <location>
        <begin position="856"/>
        <end position="877"/>
    </location>
</feature>
<dbReference type="Pfam" id="PF00078">
    <property type="entry name" value="RVT_1"/>
    <property type="match status" value="1"/>
</dbReference>
<protein>
    <recommendedName>
        <fullName evidence="2">Reverse transcriptase domain-containing protein</fullName>
    </recommendedName>
</protein>
<dbReference type="SUPFAM" id="SSF56219">
    <property type="entry name" value="DNase I-like"/>
    <property type="match status" value="1"/>
</dbReference>
<dbReference type="InterPro" id="IPR036691">
    <property type="entry name" value="Endo/exonu/phosph_ase_sf"/>
</dbReference>
<accession>A0ABP1RL16</accession>
<dbReference type="SUPFAM" id="SSF56672">
    <property type="entry name" value="DNA/RNA polymerases"/>
    <property type="match status" value="1"/>
</dbReference>
<keyword evidence="4" id="KW-1185">Reference proteome</keyword>
<sequence>MDHFKWNRCRSCGINAELLRPHTTPDGKTVYFRPLFFCVKYIDNSSQELDYQARLGKKPKLIHVNINGLKSKFYDVKQLLNSEKNILLLAVTETKLDKYRDLSNEIEIANYYMLRYDRLNKEGGGTVVYLHNSIQFEEVVIPFNPPGYVECNLLSIKKLGIRPIQICIIYVPPYEINEALFEYITSLCDFLRKSNMCMVLMGDFNINLLDRTDESLKLYKIIKEFDLFQKVNVPTRIASRRLMVNGCEVNKVTSTLLDHIYVSNPDKFDSGFLDFSSTDHRLVYISLTKNKTKCEQSVLKSRRLGKINVDEFEKCINAVDWSFLERTDPDKTVEFYEKQVIAILDKHAPLKSKVVKADTVPWITDDFRDTCRRRDKLKELGANGDYSVLAAAKKLRNLATSQFRILETSYYKNQFNKNNNSNNIWDLFNMLTNFRNKSSPPISKLESSLGMAITDPTEISKLIGNEYVIETATSKLEDLDSEINEYCANFIPDELAVDRSQNVSEEEVSSAITQVRNSRKMEGASPKQIYKLFPFMIKPLVLLFTIIIINMYVPQAMKTSDCFPLYKGKGKRLHASSYRAIFSLTYVTKLFEKILYDRIMMECLDKLNDNQHGFRPRRSCDTALCVFTQDVHNILDQTNGKALAVFIDFKKAFDSVNRTLLMRKLMYEFKLSPYLIKLLCSYFSNRKFRIVNGDQQSDYINIDNGVTPGSCMGPLMFTLFINDIGNNISVNYLLYADDVVLYVDCTNIEEGTMKMRECMLKLEKWCSENSLQINVSKTKMMYFYKPQDYKSMKLCTVNPPKVSVNNEAIEVVGEFKYLGVLIDSKLSMKKHFNHVEFKMNAALSRMYSLRRKFTDNVLKVFLSAFVLSIIDYGIMIWCVQSKVEIDKLQAKIDRFIASFFLSKFSKSSKSKRYYSGNLILTKYYKTLNLNTIAERRKLALIKFVLKFRNINPFKSWFTPTLHADKNFPRLVSPKHNKTLYENSVKYNATKEWNIFLSKVLLTDDTTFSGIIDEINEYLIRIRGEIFI</sequence>
<dbReference type="Gene3D" id="3.60.10.10">
    <property type="entry name" value="Endonuclease/exonuclease/phosphatase"/>
    <property type="match status" value="1"/>
</dbReference>
<feature type="domain" description="Reverse transcriptase" evidence="2">
    <location>
        <begin position="546"/>
        <end position="822"/>
    </location>
</feature>
<keyword evidence="1" id="KW-1133">Transmembrane helix</keyword>
<dbReference type="InterPro" id="IPR005135">
    <property type="entry name" value="Endo/exonuclease/phosphatase"/>
</dbReference>